<proteinExistence type="predicted"/>
<name>A0ACC2AV93_DIPCM</name>
<accession>A0ACC2AV93</accession>
<comment type="caution">
    <text evidence="1">The sequence shown here is derived from an EMBL/GenBank/DDBJ whole genome shotgun (WGS) entry which is preliminary data.</text>
</comment>
<reference evidence="2" key="1">
    <citation type="journal article" date="2024" name="Proc. Natl. Acad. Sci. U.S.A.">
        <title>Extraordinary preservation of gene collinearity over three hundred million years revealed in homosporous lycophytes.</title>
        <authorList>
            <person name="Li C."/>
            <person name="Wickell D."/>
            <person name="Kuo L.Y."/>
            <person name="Chen X."/>
            <person name="Nie B."/>
            <person name="Liao X."/>
            <person name="Peng D."/>
            <person name="Ji J."/>
            <person name="Jenkins J."/>
            <person name="Williams M."/>
            <person name="Shu S."/>
            <person name="Plott C."/>
            <person name="Barry K."/>
            <person name="Rajasekar S."/>
            <person name="Grimwood J."/>
            <person name="Han X."/>
            <person name="Sun S."/>
            <person name="Hou Z."/>
            <person name="He W."/>
            <person name="Dai G."/>
            <person name="Sun C."/>
            <person name="Schmutz J."/>
            <person name="Leebens-Mack J.H."/>
            <person name="Li F.W."/>
            <person name="Wang L."/>
        </authorList>
    </citation>
    <scope>NUCLEOTIDE SEQUENCE [LARGE SCALE GENOMIC DNA]</scope>
    <source>
        <strain evidence="2">cv. PW_Plant_1</strain>
    </source>
</reference>
<sequence>MAKALSAAASSNPSPVGPLILLCLVVFFWQLVPWYFSEEESSLVVMTEAVQSFIPFPSLIMLPVVGLICLQFMFTPRKSVLSYLSPVSFTKSTLFLGGTLVLLLALIRFQTTLQEAWEEL</sequence>
<gene>
    <name evidence="1" type="ORF">O6H91_19G054500</name>
</gene>
<evidence type="ECO:0000313" key="1">
    <source>
        <dbReference type="EMBL" id="KAJ7521438.1"/>
    </source>
</evidence>
<protein>
    <submittedName>
        <fullName evidence="1">Uncharacterized protein</fullName>
    </submittedName>
</protein>
<dbReference type="EMBL" id="CM055110">
    <property type="protein sequence ID" value="KAJ7521438.1"/>
    <property type="molecule type" value="Genomic_DNA"/>
</dbReference>
<organism evidence="1 2">
    <name type="scientific">Diphasiastrum complanatum</name>
    <name type="common">Issler's clubmoss</name>
    <name type="synonym">Lycopodium complanatum</name>
    <dbReference type="NCBI Taxonomy" id="34168"/>
    <lineage>
        <taxon>Eukaryota</taxon>
        <taxon>Viridiplantae</taxon>
        <taxon>Streptophyta</taxon>
        <taxon>Embryophyta</taxon>
        <taxon>Tracheophyta</taxon>
        <taxon>Lycopodiopsida</taxon>
        <taxon>Lycopodiales</taxon>
        <taxon>Lycopodiaceae</taxon>
        <taxon>Lycopodioideae</taxon>
        <taxon>Diphasiastrum</taxon>
    </lineage>
</organism>
<keyword evidence="2" id="KW-1185">Reference proteome</keyword>
<evidence type="ECO:0000313" key="2">
    <source>
        <dbReference type="Proteomes" id="UP001162992"/>
    </source>
</evidence>
<dbReference type="Proteomes" id="UP001162992">
    <property type="component" value="Chromosome 19"/>
</dbReference>